<reference evidence="3 4" key="1">
    <citation type="journal article" date="2012" name="Proc. Natl. Acad. Sci. U.S.A.">
        <title>Comparative genomics of Ceriporiopsis subvermispora and Phanerochaete chrysosporium provide insight into selective ligninolysis.</title>
        <authorList>
            <person name="Fernandez-Fueyo E."/>
            <person name="Ruiz-Duenas F.J."/>
            <person name="Ferreira P."/>
            <person name="Floudas D."/>
            <person name="Hibbett D.S."/>
            <person name="Canessa P."/>
            <person name="Larrondo L.F."/>
            <person name="James T.Y."/>
            <person name="Seelenfreund D."/>
            <person name="Lobos S."/>
            <person name="Polanco R."/>
            <person name="Tello M."/>
            <person name="Honda Y."/>
            <person name="Watanabe T."/>
            <person name="Watanabe T."/>
            <person name="Ryu J.S."/>
            <person name="Kubicek C.P."/>
            <person name="Schmoll M."/>
            <person name="Gaskell J."/>
            <person name="Hammel K.E."/>
            <person name="St John F.J."/>
            <person name="Vanden Wymelenberg A."/>
            <person name="Sabat G."/>
            <person name="Splinter BonDurant S."/>
            <person name="Syed K."/>
            <person name="Yadav J.S."/>
            <person name="Doddapaneni H."/>
            <person name="Subramanian V."/>
            <person name="Lavin J.L."/>
            <person name="Oguiza J.A."/>
            <person name="Perez G."/>
            <person name="Pisabarro A.G."/>
            <person name="Ramirez L."/>
            <person name="Santoyo F."/>
            <person name="Master E."/>
            <person name="Coutinho P.M."/>
            <person name="Henrissat B."/>
            <person name="Lombard V."/>
            <person name="Magnuson J.K."/>
            <person name="Kuees U."/>
            <person name="Hori C."/>
            <person name="Igarashi K."/>
            <person name="Samejima M."/>
            <person name="Held B.W."/>
            <person name="Barry K.W."/>
            <person name="LaButti K.M."/>
            <person name="Lapidus A."/>
            <person name="Lindquist E.A."/>
            <person name="Lucas S.M."/>
            <person name="Riley R."/>
            <person name="Salamov A.A."/>
            <person name="Hoffmeister D."/>
            <person name="Schwenk D."/>
            <person name="Hadar Y."/>
            <person name="Yarden O."/>
            <person name="de Vries R.P."/>
            <person name="Wiebenga A."/>
            <person name="Stenlid J."/>
            <person name="Eastwood D."/>
            <person name="Grigoriev I.V."/>
            <person name="Berka R.M."/>
            <person name="Blanchette R.A."/>
            <person name="Kersten P."/>
            <person name="Martinez A.T."/>
            <person name="Vicuna R."/>
            <person name="Cullen D."/>
        </authorList>
    </citation>
    <scope>NUCLEOTIDE SEQUENCE [LARGE SCALE GENOMIC DNA]</scope>
    <source>
        <strain evidence="3 4">B</strain>
    </source>
</reference>
<feature type="transmembrane region" description="Helical" evidence="1">
    <location>
        <begin position="174"/>
        <end position="195"/>
    </location>
</feature>
<dbReference type="OrthoDB" id="2748498at2759"/>
<sequence length="255" mass="29080">MSIVPSQSTLNGTFGALYGITNIQTYIYFRRYPNDRIILKMLILDTVHQALTTHSVYTTMVTRWGSPDAFGSVLWSRNYYYPSIFARRLWNFSGRRYCVITPQWGVYVGLGVSVVADLWLTGSLVIILHKRRTRFRHTDSMLRMLTMYCVNCAAITSTCEVVLLITTSTMPNNLIYYPFLMCIPKLFLNSLLAFINARQDLREISSSPVRSTAQNTKQYPFATKHCAGVYGGRLLGIDGGQIRGSRRLGCIRRRV</sequence>
<dbReference type="PANTHER" id="PTHR40465:SF1">
    <property type="entry name" value="DUF6534 DOMAIN-CONTAINING PROTEIN"/>
    <property type="match status" value="1"/>
</dbReference>
<dbReference type="InterPro" id="IPR045339">
    <property type="entry name" value="DUF6534"/>
</dbReference>
<keyword evidence="1" id="KW-0812">Transmembrane</keyword>
<dbReference type="Pfam" id="PF20152">
    <property type="entry name" value="DUF6534"/>
    <property type="match status" value="1"/>
</dbReference>
<dbReference type="EMBL" id="KB445824">
    <property type="protein sequence ID" value="EMD31072.1"/>
    <property type="molecule type" value="Genomic_DNA"/>
</dbReference>
<keyword evidence="1" id="KW-1133">Transmembrane helix</keyword>
<evidence type="ECO:0000313" key="4">
    <source>
        <dbReference type="Proteomes" id="UP000016930"/>
    </source>
</evidence>
<feature type="transmembrane region" description="Helical" evidence="1">
    <location>
        <begin position="148"/>
        <end position="168"/>
    </location>
</feature>
<feature type="domain" description="DUF6534" evidence="2">
    <location>
        <begin position="113"/>
        <end position="199"/>
    </location>
</feature>
<evidence type="ECO:0000313" key="3">
    <source>
        <dbReference type="EMBL" id="EMD31072.1"/>
    </source>
</evidence>
<dbReference type="HOGENOM" id="CLU_046025_5_4_1"/>
<dbReference type="AlphaFoldDB" id="M2QYS4"/>
<evidence type="ECO:0000256" key="1">
    <source>
        <dbReference type="SAM" id="Phobius"/>
    </source>
</evidence>
<dbReference type="PANTHER" id="PTHR40465">
    <property type="entry name" value="CHROMOSOME 1, WHOLE GENOME SHOTGUN SEQUENCE"/>
    <property type="match status" value="1"/>
</dbReference>
<feature type="transmembrane region" description="Helical" evidence="1">
    <location>
        <begin position="104"/>
        <end position="128"/>
    </location>
</feature>
<organism evidence="3 4">
    <name type="scientific">Ceriporiopsis subvermispora (strain B)</name>
    <name type="common">White-rot fungus</name>
    <name type="synonym">Gelatoporia subvermispora</name>
    <dbReference type="NCBI Taxonomy" id="914234"/>
    <lineage>
        <taxon>Eukaryota</taxon>
        <taxon>Fungi</taxon>
        <taxon>Dikarya</taxon>
        <taxon>Basidiomycota</taxon>
        <taxon>Agaricomycotina</taxon>
        <taxon>Agaricomycetes</taxon>
        <taxon>Polyporales</taxon>
        <taxon>Gelatoporiaceae</taxon>
        <taxon>Gelatoporia</taxon>
    </lineage>
</organism>
<accession>M2QYS4</accession>
<gene>
    <name evidence="3" type="ORF">CERSUDRAFT_109630</name>
</gene>
<protein>
    <recommendedName>
        <fullName evidence="2">DUF6534 domain-containing protein</fullName>
    </recommendedName>
</protein>
<name>M2QYS4_CERS8</name>
<proteinExistence type="predicted"/>
<dbReference type="STRING" id="914234.M2QYS4"/>
<dbReference type="Proteomes" id="UP000016930">
    <property type="component" value="Unassembled WGS sequence"/>
</dbReference>
<keyword evidence="4" id="KW-1185">Reference proteome</keyword>
<keyword evidence="1" id="KW-0472">Membrane</keyword>
<evidence type="ECO:0000259" key="2">
    <source>
        <dbReference type="Pfam" id="PF20152"/>
    </source>
</evidence>